<comment type="caution">
    <text evidence="7">The sequence shown here is derived from an EMBL/GenBank/DDBJ whole genome shotgun (WGS) entry which is preliminary data.</text>
</comment>
<evidence type="ECO:0000313" key="7">
    <source>
        <dbReference type="EMBL" id="GAA0297030.1"/>
    </source>
</evidence>
<dbReference type="SUPFAM" id="SSF53335">
    <property type="entry name" value="S-adenosyl-L-methionine-dependent methyltransferases"/>
    <property type="match status" value="1"/>
</dbReference>
<dbReference type="Gene3D" id="3.30.1050.30">
    <property type="match status" value="1"/>
</dbReference>
<feature type="domain" description="Methyltransferase MycE N-terminal" evidence="6">
    <location>
        <begin position="9"/>
        <end position="120"/>
    </location>
</feature>
<keyword evidence="4" id="KW-0949">S-adenosyl-L-methionine</keyword>
<name>A0ABN0VFQ7_9ACTN</name>
<evidence type="ECO:0000313" key="8">
    <source>
        <dbReference type="Proteomes" id="UP001501867"/>
    </source>
</evidence>
<accession>A0ABN0VFQ7</accession>
<evidence type="ECO:0000256" key="2">
    <source>
        <dbReference type="ARBA" id="ARBA00022603"/>
    </source>
</evidence>
<dbReference type="Proteomes" id="UP001501867">
    <property type="component" value="Unassembled WGS sequence"/>
</dbReference>
<dbReference type="GO" id="GO:0032259">
    <property type="term" value="P:methylation"/>
    <property type="evidence" value="ECO:0007669"/>
    <property type="project" value="UniProtKB-KW"/>
</dbReference>
<dbReference type="Gene3D" id="3.40.50.150">
    <property type="entry name" value="Vaccinia Virus protein VP39"/>
    <property type="match status" value="1"/>
</dbReference>
<keyword evidence="2 7" id="KW-0489">Methyltransferase</keyword>
<dbReference type="GO" id="GO:0008168">
    <property type="term" value="F:methyltransferase activity"/>
    <property type="evidence" value="ECO:0007669"/>
    <property type="project" value="UniProtKB-KW"/>
</dbReference>
<dbReference type="InterPro" id="IPR029063">
    <property type="entry name" value="SAM-dependent_MTases_sf"/>
</dbReference>
<reference evidence="7 8" key="1">
    <citation type="journal article" date="2019" name="Int. J. Syst. Evol. Microbiol.">
        <title>The Global Catalogue of Microorganisms (GCM) 10K type strain sequencing project: providing services to taxonomists for standard genome sequencing and annotation.</title>
        <authorList>
            <consortium name="The Broad Institute Genomics Platform"/>
            <consortium name="The Broad Institute Genome Sequencing Center for Infectious Disease"/>
            <person name="Wu L."/>
            <person name="Ma J."/>
        </authorList>
    </citation>
    <scope>NUCLEOTIDE SEQUENCE [LARGE SCALE GENOMIC DNA]</scope>
    <source>
        <strain evidence="7 8">JCM 4505</strain>
    </source>
</reference>
<dbReference type="Pfam" id="PF17843">
    <property type="entry name" value="MycE_N"/>
    <property type="match status" value="1"/>
</dbReference>
<organism evidence="7 8">
    <name type="scientific">Streptomyces polychromogenes</name>
    <dbReference type="NCBI Taxonomy" id="67342"/>
    <lineage>
        <taxon>Bacteria</taxon>
        <taxon>Bacillati</taxon>
        <taxon>Actinomycetota</taxon>
        <taxon>Actinomycetes</taxon>
        <taxon>Kitasatosporales</taxon>
        <taxon>Streptomycetaceae</taxon>
        <taxon>Streptomyces</taxon>
    </lineage>
</organism>
<sequence>MTPSPTAEIQQLIAAAGDTPRALRQAVDTVGPARAAELALAEIRTRLNTPSNPHPIRVGLRIEHDGYDTATDTTLTLTAGLPAEFAEGLHPECQVRVVYRLKDLVRELWGPDLARTAGTRRIELATAHDTEFPSRELQPSIAAATSTLIDALDPRSPDLGALALRHGSDKWGQTHWFTPHYERHFAPLRNAPVRILEIGVGGYADTDSGGGSLKMWRRYFHRGTVFGLDWFDKSALDGPRLQILRGDQNDPAQLDALAREHGPFDIIIDDGSHVNEHVRTSFTALFPHLRPGGFYVIEDLWTSYLPGYGGDDQDLNAPHTMIGLLKSLIDDLHHEERDRAEGSAPTQTEAFLTGMHVYHNIAFLEKGVNAEGGIPRWMPRAPHW</sequence>
<dbReference type="RefSeq" id="WP_344160979.1">
    <property type="nucleotide sequence ID" value="NZ_BAAABV010000018.1"/>
</dbReference>
<keyword evidence="3" id="KW-0808">Transferase</keyword>
<dbReference type="InterPro" id="IPR040800">
    <property type="entry name" value="MycE_N"/>
</dbReference>
<evidence type="ECO:0000256" key="5">
    <source>
        <dbReference type="ARBA" id="ARBA00023194"/>
    </source>
</evidence>
<keyword evidence="5" id="KW-0045">Antibiotic biosynthesis</keyword>
<keyword evidence="8" id="KW-1185">Reference proteome</keyword>
<evidence type="ECO:0000256" key="4">
    <source>
        <dbReference type="ARBA" id="ARBA00022691"/>
    </source>
</evidence>
<evidence type="ECO:0000259" key="6">
    <source>
        <dbReference type="Pfam" id="PF17843"/>
    </source>
</evidence>
<protein>
    <submittedName>
        <fullName evidence="7">Class I SAM-dependent methyltransferase</fullName>
    </submittedName>
</protein>
<evidence type="ECO:0000256" key="3">
    <source>
        <dbReference type="ARBA" id="ARBA00022679"/>
    </source>
</evidence>
<dbReference type="EMBL" id="BAAABV010000018">
    <property type="protein sequence ID" value="GAA0297030.1"/>
    <property type="molecule type" value="Genomic_DNA"/>
</dbReference>
<dbReference type="Pfam" id="PF13578">
    <property type="entry name" value="Methyltransf_24"/>
    <property type="match status" value="1"/>
</dbReference>
<comment type="pathway">
    <text evidence="1">Antibiotic biosynthesis.</text>
</comment>
<proteinExistence type="predicted"/>
<evidence type="ECO:0000256" key="1">
    <source>
        <dbReference type="ARBA" id="ARBA00004792"/>
    </source>
</evidence>
<gene>
    <name evidence="7" type="ORF">GCM10010302_39610</name>
</gene>